<name>A0A1V9GV53_9XANT</name>
<sequence length="60" mass="6339">MSRWAGAGGSCAFKATACARAHAAPASISVRRVAVLNQFARHPSQLYEAALEGVMMFVLC</sequence>
<organism evidence="1 2">
    <name type="scientific">Xanthomonas phaseoli pv. dieffenbachiae</name>
    <dbReference type="NCBI Taxonomy" id="92828"/>
    <lineage>
        <taxon>Bacteria</taxon>
        <taxon>Pseudomonadati</taxon>
        <taxon>Pseudomonadota</taxon>
        <taxon>Gammaproteobacteria</taxon>
        <taxon>Lysobacterales</taxon>
        <taxon>Lysobacteraceae</taxon>
        <taxon>Xanthomonas</taxon>
    </lineage>
</organism>
<dbReference type="EMBL" id="JPYI02000099">
    <property type="protein sequence ID" value="OQP74402.1"/>
    <property type="molecule type" value="Genomic_DNA"/>
</dbReference>
<dbReference type="GeneID" id="93992058"/>
<reference evidence="1 2" key="2">
    <citation type="journal article" date="2017" name="Plant Pathol.">
        <title>Pathogenicity and virulence gene content of Xanthomonas strains infecting Araceae, formerly known as Xanthomonas axonopodis pv. dieffenbachiae.</title>
        <authorList>
            <person name="Constantin E.C."/>
            <person name="Haegeman A."/>
            <person name="Van Vaerenbergh J."/>
            <person name="Baeyen S."/>
            <person name="Van Malderghem C."/>
            <person name="Maes M."/>
            <person name="Cottyn B."/>
        </authorList>
    </citation>
    <scope>NUCLEOTIDE SEQUENCE [LARGE SCALE GENOMIC DNA]</scope>
    <source>
        <strain evidence="1 2">LMG 25940</strain>
    </source>
</reference>
<protein>
    <submittedName>
        <fullName evidence="1">Uncharacterized protein</fullName>
    </submittedName>
</protein>
<evidence type="ECO:0000313" key="2">
    <source>
        <dbReference type="Proteomes" id="UP000050546"/>
    </source>
</evidence>
<reference evidence="1 2" key="1">
    <citation type="journal article" date="2016" name="Plant Pathol.">
        <title>Genetic characterization of strains named as Xanthomonas axonopodis pv. dieffenbachiae leads to a taxonomic revision of the X. axonopodis species complex.</title>
        <authorList>
            <person name="Constantin E.C."/>
            <person name="Cleenwerck I."/>
            <person name="Maes M."/>
            <person name="Baeyen S."/>
            <person name="Van Malderghem C."/>
            <person name="De Vos P."/>
            <person name="Cottyn B."/>
        </authorList>
    </citation>
    <scope>NUCLEOTIDE SEQUENCE [LARGE SCALE GENOMIC DNA]</scope>
    <source>
        <strain evidence="1 2">LMG 25940</strain>
    </source>
</reference>
<proteinExistence type="predicted"/>
<dbReference type="RefSeq" id="WP_057678375.1">
    <property type="nucleotide sequence ID" value="NZ_CP041380.1"/>
</dbReference>
<gene>
    <name evidence="1" type="ORF">IM53_019660</name>
</gene>
<accession>A0A1V9GV53</accession>
<dbReference type="Proteomes" id="UP000050546">
    <property type="component" value="Unassembled WGS sequence"/>
</dbReference>
<evidence type="ECO:0000313" key="1">
    <source>
        <dbReference type="EMBL" id="OQP74402.1"/>
    </source>
</evidence>
<comment type="caution">
    <text evidence="1">The sequence shown here is derived from an EMBL/GenBank/DDBJ whole genome shotgun (WGS) entry which is preliminary data.</text>
</comment>
<dbReference type="AlphaFoldDB" id="A0A1V9GV53"/>